<reference evidence="9" key="1">
    <citation type="submission" date="2019-06" db="EMBL/GenBank/DDBJ databases">
        <title>Draft genome sequence of the griseofulvin-producing fungus Xylaria cubensis strain G536.</title>
        <authorList>
            <person name="Mead M.E."/>
            <person name="Raja H.A."/>
            <person name="Steenwyk J.L."/>
            <person name="Knowles S.L."/>
            <person name="Oberlies N.H."/>
            <person name="Rokas A."/>
        </authorList>
    </citation>
    <scope>NUCLEOTIDE SEQUENCE [LARGE SCALE GENOMIC DNA]</scope>
    <source>
        <strain evidence="9">G536</strain>
    </source>
</reference>
<evidence type="ECO:0000313" key="9">
    <source>
        <dbReference type="Proteomes" id="UP000319160"/>
    </source>
</evidence>
<feature type="transmembrane region" description="Helical" evidence="6">
    <location>
        <begin position="278"/>
        <end position="298"/>
    </location>
</feature>
<feature type="transmembrane region" description="Helical" evidence="6">
    <location>
        <begin position="310"/>
        <end position="330"/>
    </location>
</feature>
<evidence type="ECO:0000256" key="6">
    <source>
        <dbReference type="SAM" id="Phobius"/>
    </source>
</evidence>
<dbReference type="PANTHER" id="PTHR42718:SF23">
    <property type="entry name" value="MAJOR FACILITATOR SUPERFAMILY (MFS) PROFILE DOMAIN-CONTAINING PROTEIN"/>
    <property type="match status" value="1"/>
</dbReference>
<dbReference type="InterPro" id="IPR011701">
    <property type="entry name" value="MFS"/>
</dbReference>
<feature type="compositionally biased region" description="Basic and acidic residues" evidence="5">
    <location>
        <begin position="573"/>
        <end position="585"/>
    </location>
</feature>
<feature type="transmembrane region" description="Helical" evidence="6">
    <location>
        <begin position="124"/>
        <end position="143"/>
    </location>
</feature>
<keyword evidence="3 6" id="KW-1133">Transmembrane helix</keyword>
<proteinExistence type="predicted"/>
<dbReference type="InterPro" id="IPR036259">
    <property type="entry name" value="MFS_trans_sf"/>
</dbReference>
<keyword evidence="9" id="KW-1185">Reference proteome</keyword>
<evidence type="ECO:0000256" key="2">
    <source>
        <dbReference type="ARBA" id="ARBA00022692"/>
    </source>
</evidence>
<dbReference type="PANTHER" id="PTHR42718">
    <property type="entry name" value="MAJOR FACILITATOR SUPERFAMILY MULTIDRUG TRANSPORTER MFSC"/>
    <property type="match status" value="1"/>
</dbReference>
<feature type="transmembrane region" description="Helical" evidence="6">
    <location>
        <begin position="215"/>
        <end position="235"/>
    </location>
</feature>
<feature type="transmembrane region" description="Helical" evidence="6">
    <location>
        <begin position="512"/>
        <end position="534"/>
    </location>
</feature>
<dbReference type="Gene3D" id="1.20.1250.20">
    <property type="entry name" value="MFS general substrate transporter like domains"/>
    <property type="match status" value="2"/>
</dbReference>
<feature type="transmembrane region" description="Helical" evidence="6">
    <location>
        <begin position="411"/>
        <end position="430"/>
    </location>
</feature>
<feature type="transmembrane region" description="Helical" evidence="6">
    <location>
        <begin position="184"/>
        <end position="209"/>
    </location>
</feature>
<name>A0A553IAN0_9PEZI</name>
<dbReference type="Proteomes" id="UP000319160">
    <property type="component" value="Unassembled WGS sequence"/>
</dbReference>
<dbReference type="GO" id="GO:0022857">
    <property type="term" value="F:transmembrane transporter activity"/>
    <property type="evidence" value="ECO:0007669"/>
    <property type="project" value="InterPro"/>
</dbReference>
<feature type="transmembrane region" description="Helical" evidence="6">
    <location>
        <begin position="436"/>
        <end position="463"/>
    </location>
</feature>
<evidence type="ECO:0000313" key="8">
    <source>
        <dbReference type="EMBL" id="TRX97258.1"/>
    </source>
</evidence>
<feature type="compositionally biased region" description="Basic residues" evidence="5">
    <location>
        <begin position="694"/>
        <end position="706"/>
    </location>
</feature>
<feature type="region of interest" description="Disordered" evidence="5">
    <location>
        <begin position="568"/>
        <end position="630"/>
    </location>
</feature>
<keyword evidence="4 6" id="KW-0472">Membrane</keyword>
<comment type="caution">
    <text evidence="8">The sequence shown here is derived from an EMBL/GenBank/DDBJ whole genome shotgun (WGS) entry which is preliminary data.</text>
</comment>
<sequence length="747" mass="81280">MSLNKDPWTYARSPAEQQPDDLHDVCLNDETHDSRSMLSPGSRPECLKNILHECLFVALIALAAATPVFLQRSIVVVTSSIAESLRMSPAELAWSTASSGLTTGAFLLPFGHIADTCAVLPRKALLVISLTAFALIAACTSFSQTGIVLDVLSGLTGVACAANIPIALGILSLVYPENSRRRNIVFSSFFMGTPAATMIGGLGSGALALKINWKAPFIALGGLFAIIAVLAWVFVPNVPKPEIALQKSELHVTTDRNTQQIVILGGPKGITTILQFDWAGLALLITGVLLFTVSLTIGPEGPEPWKTPTVILLLTLGLLFLGCFIVWQNVSKRPMIPPTIWNNWSVTLIVICTLGASMAFYSQLFWVSMFMQQLENLNSFEVAVRLLPQALVGLLISPLVGLFMHTIPGTGLLAFAASALFLSNIFLVFLRHDSHYLLWIFPSLMLSTVGMDWVMNVGSLHVLSSLPPEHHSIGASLLQTTSRLGVPLGLAVTTSIWSSFNGKADWSQPELAYTHTFIATTAFAGLSLLLVPFIRIGKQGNLRRPCPDPEIDAANHVKRRSLLLSTSSLPATESDKSSTKDAEHRPSKRWSPVGSVVPSTTGRRSTRAPSISSQSSIGMDTSRSESVTKSAIRRGRCSSEKVVWIVCEECGTSKRQRESSSHMAVGDPTRYFNDVMHGLDSNAGVRDAVHHQPHYQQHHQTVRRSPSRLGSPTRLNTSQMPYPGRRRLPLVNRQIMTHQILTQGFQP</sequence>
<feature type="region of interest" description="Disordered" evidence="5">
    <location>
        <begin position="1"/>
        <end position="22"/>
    </location>
</feature>
<dbReference type="GO" id="GO:0016020">
    <property type="term" value="C:membrane"/>
    <property type="evidence" value="ECO:0007669"/>
    <property type="project" value="UniProtKB-SubCell"/>
</dbReference>
<feature type="transmembrane region" description="Helical" evidence="6">
    <location>
        <begin position="342"/>
        <end position="366"/>
    </location>
</feature>
<dbReference type="Pfam" id="PF07690">
    <property type="entry name" value="MFS_1"/>
    <property type="match status" value="1"/>
</dbReference>
<gene>
    <name evidence="8" type="ORF">FHL15_002052</name>
</gene>
<feature type="domain" description="Major facilitator superfamily (MFS) profile" evidence="7">
    <location>
        <begin position="56"/>
        <end position="539"/>
    </location>
</feature>
<keyword evidence="2 6" id="KW-0812">Transmembrane</keyword>
<evidence type="ECO:0000256" key="4">
    <source>
        <dbReference type="ARBA" id="ARBA00023136"/>
    </source>
</evidence>
<dbReference type="AlphaFoldDB" id="A0A553IAN0"/>
<evidence type="ECO:0000256" key="3">
    <source>
        <dbReference type="ARBA" id="ARBA00022989"/>
    </source>
</evidence>
<evidence type="ECO:0000256" key="1">
    <source>
        <dbReference type="ARBA" id="ARBA00004141"/>
    </source>
</evidence>
<dbReference type="PROSITE" id="PS50850">
    <property type="entry name" value="MFS"/>
    <property type="match status" value="1"/>
</dbReference>
<feature type="region of interest" description="Disordered" evidence="5">
    <location>
        <begin position="694"/>
        <end position="725"/>
    </location>
</feature>
<feature type="compositionally biased region" description="Polar residues" evidence="5">
    <location>
        <begin position="597"/>
        <end position="629"/>
    </location>
</feature>
<feature type="transmembrane region" description="Helical" evidence="6">
    <location>
        <begin position="155"/>
        <end position="175"/>
    </location>
</feature>
<dbReference type="InterPro" id="IPR020846">
    <property type="entry name" value="MFS_dom"/>
</dbReference>
<organism evidence="8 9">
    <name type="scientific">Xylaria flabelliformis</name>
    <dbReference type="NCBI Taxonomy" id="2512241"/>
    <lineage>
        <taxon>Eukaryota</taxon>
        <taxon>Fungi</taxon>
        <taxon>Dikarya</taxon>
        <taxon>Ascomycota</taxon>
        <taxon>Pezizomycotina</taxon>
        <taxon>Sordariomycetes</taxon>
        <taxon>Xylariomycetidae</taxon>
        <taxon>Xylariales</taxon>
        <taxon>Xylariaceae</taxon>
        <taxon>Xylaria</taxon>
    </lineage>
</organism>
<accession>A0A553IAN0</accession>
<evidence type="ECO:0000256" key="5">
    <source>
        <dbReference type="SAM" id="MobiDB-lite"/>
    </source>
</evidence>
<feature type="transmembrane region" description="Helical" evidence="6">
    <location>
        <begin position="50"/>
        <end position="70"/>
    </location>
</feature>
<feature type="compositionally biased region" description="Polar residues" evidence="5">
    <location>
        <begin position="708"/>
        <end position="720"/>
    </location>
</feature>
<dbReference type="EMBL" id="VFLP01000007">
    <property type="protein sequence ID" value="TRX97258.1"/>
    <property type="molecule type" value="Genomic_DNA"/>
</dbReference>
<dbReference type="OrthoDB" id="2130629at2759"/>
<comment type="subcellular location">
    <subcellularLocation>
        <location evidence="1">Membrane</location>
        <topology evidence="1">Multi-pass membrane protein</topology>
    </subcellularLocation>
</comment>
<protein>
    <recommendedName>
        <fullName evidence="7">Major facilitator superfamily (MFS) profile domain-containing protein</fullName>
    </recommendedName>
</protein>
<feature type="transmembrane region" description="Helical" evidence="6">
    <location>
        <begin position="92"/>
        <end position="112"/>
    </location>
</feature>
<evidence type="ECO:0000259" key="7">
    <source>
        <dbReference type="PROSITE" id="PS50850"/>
    </source>
</evidence>
<dbReference type="SUPFAM" id="SSF103473">
    <property type="entry name" value="MFS general substrate transporter"/>
    <property type="match status" value="1"/>
</dbReference>